<dbReference type="InterPro" id="IPR044878">
    <property type="entry name" value="UbiA_sf"/>
</dbReference>
<evidence type="ECO:0000313" key="6">
    <source>
        <dbReference type="EMBL" id="QCT03593.1"/>
    </source>
</evidence>
<comment type="subcellular location">
    <subcellularLocation>
        <location evidence="1">Membrane</location>
        <topology evidence="1">Multi-pass membrane protein</topology>
    </subcellularLocation>
</comment>
<feature type="transmembrane region" description="Helical" evidence="5">
    <location>
        <begin position="150"/>
        <end position="170"/>
    </location>
</feature>
<keyword evidence="6" id="KW-0808">Transferase</keyword>
<reference evidence="6 7" key="1">
    <citation type="submission" date="2019-05" db="EMBL/GenBank/DDBJ databases">
        <authorList>
            <person name="Chen C."/>
        </authorList>
    </citation>
    <scope>NUCLEOTIDE SEQUENCE [LARGE SCALE GENOMIC DNA]</scope>
    <source>
        <strain evidence="6 7">HB172198</strain>
    </source>
</reference>
<evidence type="ECO:0000256" key="3">
    <source>
        <dbReference type="ARBA" id="ARBA00022989"/>
    </source>
</evidence>
<feature type="transmembrane region" description="Helical" evidence="5">
    <location>
        <begin position="285"/>
        <end position="302"/>
    </location>
</feature>
<dbReference type="InterPro" id="IPR000537">
    <property type="entry name" value="UbiA_prenyltransferase"/>
</dbReference>
<evidence type="ECO:0000256" key="1">
    <source>
        <dbReference type="ARBA" id="ARBA00004141"/>
    </source>
</evidence>
<feature type="transmembrane region" description="Helical" evidence="5">
    <location>
        <begin position="124"/>
        <end position="143"/>
    </location>
</feature>
<keyword evidence="2 5" id="KW-0812">Transmembrane</keyword>
<keyword evidence="4 5" id="KW-0472">Membrane</keyword>
<organism evidence="6 7">
    <name type="scientific">Paenibacillus algicola</name>
    <dbReference type="NCBI Taxonomy" id="2565926"/>
    <lineage>
        <taxon>Bacteria</taxon>
        <taxon>Bacillati</taxon>
        <taxon>Bacillota</taxon>
        <taxon>Bacilli</taxon>
        <taxon>Bacillales</taxon>
        <taxon>Paenibacillaceae</taxon>
        <taxon>Paenibacillus</taxon>
    </lineage>
</organism>
<dbReference type="NCBIfam" id="NF008978">
    <property type="entry name" value="PRK12324.1-4"/>
    <property type="match status" value="1"/>
</dbReference>
<protein>
    <submittedName>
        <fullName evidence="6">UbiA prenyltransferase</fullName>
    </submittedName>
</protein>
<keyword evidence="7" id="KW-1185">Reference proteome</keyword>
<dbReference type="NCBIfam" id="NF008977">
    <property type="entry name" value="PRK12324.1-2"/>
    <property type="match status" value="1"/>
</dbReference>
<feature type="transmembrane region" description="Helical" evidence="5">
    <location>
        <begin position="99"/>
        <end position="118"/>
    </location>
</feature>
<gene>
    <name evidence="6" type="ORF">E6C60_2882</name>
</gene>
<accession>A0A4P8XMD0</accession>
<dbReference type="InterPro" id="IPR039653">
    <property type="entry name" value="Prenyltransferase"/>
</dbReference>
<dbReference type="Gene3D" id="1.10.357.140">
    <property type="entry name" value="UbiA prenyltransferase"/>
    <property type="match status" value="1"/>
</dbReference>
<evidence type="ECO:0000313" key="7">
    <source>
        <dbReference type="Proteomes" id="UP000300879"/>
    </source>
</evidence>
<dbReference type="PANTHER" id="PTHR11048:SF5">
    <property type="entry name" value="DECAPRENYL-PHOSPHATE PHOSPHORIBOSYLTRANSFERASE"/>
    <property type="match status" value="1"/>
</dbReference>
<dbReference type="Proteomes" id="UP000300879">
    <property type="component" value="Chromosome"/>
</dbReference>
<dbReference type="AlphaFoldDB" id="A0A4P8XMD0"/>
<feature type="transmembrane region" description="Helical" evidence="5">
    <location>
        <begin position="176"/>
        <end position="192"/>
    </location>
</feature>
<proteinExistence type="predicted"/>
<dbReference type="PANTHER" id="PTHR11048">
    <property type="entry name" value="PRENYLTRANSFERASES"/>
    <property type="match status" value="1"/>
</dbReference>
<dbReference type="GO" id="GO:0016765">
    <property type="term" value="F:transferase activity, transferring alkyl or aryl (other than methyl) groups"/>
    <property type="evidence" value="ECO:0007669"/>
    <property type="project" value="InterPro"/>
</dbReference>
<name>A0A4P8XMD0_9BACL</name>
<dbReference type="EMBL" id="CP040396">
    <property type="protein sequence ID" value="QCT03593.1"/>
    <property type="molecule type" value="Genomic_DNA"/>
</dbReference>
<feature type="transmembrane region" description="Helical" evidence="5">
    <location>
        <begin position="55"/>
        <end position="78"/>
    </location>
</feature>
<evidence type="ECO:0000256" key="4">
    <source>
        <dbReference type="ARBA" id="ARBA00023136"/>
    </source>
</evidence>
<dbReference type="KEGG" id="palo:E6C60_2882"/>
<evidence type="ECO:0000256" key="2">
    <source>
        <dbReference type="ARBA" id="ARBA00022692"/>
    </source>
</evidence>
<sequence>MFTSIRFDEDSIYKSSPSSVALVWNQLRPKQWSKNLLLFAALIFSINKVDFMQIAYSIIGFLIFSVISSTVYIINDFVDRDADRAHPVKRHRPMASGRLNPVVALSVGTVLFLLSLLISFLLNPLFMVIAITYFVINVSYSLYLKHIVILDLMLIASGFVLRAIAGGVIISVSLTPWFLLCTLLLSLFLAIGKRRHELILLQEGVSAHRKVLESYSVSLLDQFSNIVTAATVLSYSLFTFTSSHTVYLMLTIPFVIYGMFRYLYLIQIRNLGGSPEHILLEDKPILITVVMYSLCVVIILLLKDSGYIQ</sequence>
<dbReference type="CDD" id="cd13963">
    <property type="entry name" value="PT_UbiA_2"/>
    <property type="match status" value="1"/>
</dbReference>
<feature type="transmembrane region" description="Helical" evidence="5">
    <location>
        <begin position="244"/>
        <end position="264"/>
    </location>
</feature>
<dbReference type="GO" id="GO:0009247">
    <property type="term" value="P:glycolipid biosynthetic process"/>
    <property type="evidence" value="ECO:0007669"/>
    <property type="project" value="TreeGrafter"/>
</dbReference>
<evidence type="ECO:0000256" key="5">
    <source>
        <dbReference type="SAM" id="Phobius"/>
    </source>
</evidence>
<keyword evidence="3 5" id="KW-1133">Transmembrane helix</keyword>
<dbReference type="Pfam" id="PF01040">
    <property type="entry name" value="UbiA"/>
    <property type="match status" value="1"/>
</dbReference>
<dbReference type="GO" id="GO:0005886">
    <property type="term" value="C:plasma membrane"/>
    <property type="evidence" value="ECO:0007669"/>
    <property type="project" value="TreeGrafter"/>
</dbReference>